<dbReference type="Pfam" id="PF07484">
    <property type="entry name" value="Collar"/>
    <property type="match status" value="1"/>
</dbReference>
<reference evidence="6" key="3">
    <citation type="journal article" date="2019" name="Int. J. Syst. Evol. Microbiol.">
        <title>The Global Catalogue of Microorganisms (GCM) 10K type strain sequencing project: providing services to taxonomists for standard genome sequencing and annotation.</title>
        <authorList>
            <consortium name="The Broad Institute Genomics Platform"/>
            <consortium name="The Broad Institute Genome Sequencing Center for Infectious Disease"/>
            <person name="Wu L."/>
            <person name="Ma J."/>
        </authorList>
    </citation>
    <scope>NUCLEOTIDE SEQUENCE [LARGE SCALE GENOMIC DNA]</scope>
    <source>
        <strain evidence="6">KCTC 62575</strain>
    </source>
</reference>
<dbReference type="Gene3D" id="3.90.1340.10">
    <property type="entry name" value="Phage tail collar domain"/>
    <property type="match status" value="1"/>
</dbReference>
<gene>
    <name evidence="3" type="ORF">ACFODO_21005</name>
    <name evidence="4" type="ORF">C9E89_019650</name>
</gene>
<accession>A0A371YK57</accession>
<dbReference type="Proteomes" id="UP000240957">
    <property type="component" value="Unassembled WGS sequence"/>
</dbReference>
<sequence>MTIKKLIEFAENGDKNTNGLDLDRGFPSRLMPARQWFNWLFNSLTVKVNELIDAIDSPTSDLNKNLKKLEESEIGTIKLWLSLTIPEGYLEIKGQTLNKADYPILFQKYGISANQYTLPDTRGEFVRGLDNGRGVDVGRSLKSAQADMLKSHSHTYFKDNVGGGSSSAGGSGSGSDDNTSSTGGTETRPRNIAMIYIIKVK</sequence>
<feature type="compositionally biased region" description="Gly residues" evidence="1">
    <location>
        <begin position="161"/>
        <end position="173"/>
    </location>
</feature>
<dbReference type="InterPro" id="IPR037053">
    <property type="entry name" value="Phage_tail_collar_dom_sf"/>
</dbReference>
<evidence type="ECO:0000313" key="4">
    <source>
        <dbReference type="EMBL" id="RFC81863.1"/>
    </source>
</evidence>
<dbReference type="SUPFAM" id="SSF88874">
    <property type="entry name" value="Receptor-binding domain of short tail fibre protein gp12"/>
    <property type="match status" value="1"/>
</dbReference>
<evidence type="ECO:0000313" key="5">
    <source>
        <dbReference type="Proteomes" id="UP000240957"/>
    </source>
</evidence>
<dbReference type="Proteomes" id="UP001595455">
    <property type="component" value="Unassembled WGS sequence"/>
</dbReference>
<feature type="compositionally biased region" description="Low complexity" evidence="1">
    <location>
        <begin position="174"/>
        <end position="185"/>
    </location>
</feature>
<feature type="domain" description="Phage tail collar" evidence="2">
    <location>
        <begin position="75"/>
        <end position="126"/>
    </location>
</feature>
<evidence type="ECO:0000256" key="1">
    <source>
        <dbReference type="SAM" id="MobiDB-lite"/>
    </source>
</evidence>
<dbReference type="EMBL" id="JBHRSF010000157">
    <property type="protein sequence ID" value="MFC2997678.1"/>
    <property type="molecule type" value="Genomic_DNA"/>
</dbReference>
<comment type="caution">
    <text evidence="4">The sequence shown here is derived from an EMBL/GenBank/DDBJ whole genome shotgun (WGS) entry which is preliminary data.</text>
</comment>
<reference evidence="4 5" key="2">
    <citation type="submission" date="2018-08" db="EMBL/GenBank/DDBJ databases">
        <title>The draft genome of Acinetobacter sichuanensis strain WCHAc060041.</title>
        <authorList>
            <person name="Qin J."/>
            <person name="Feng Y."/>
            <person name="Zong Z."/>
        </authorList>
    </citation>
    <scope>NUCLEOTIDE SEQUENCE [LARGE SCALE GENOMIC DNA]</scope>
    <source>
        <strain evidence="4 5">WCHAc060041</strain>
    </source>
</reference>
<dbReference type="RefSeq" id="WP_107009917.1">
    <property type="nucleotide sequence ID" value="NZ_JBHRSF010000157.1"/>
</dbReference>
<dbReference type="InterPro" id="IPR011083">
    <property type="entry name" value="Phage_tail_collar_dom"/>
</dbReference>
<organism evidence="4 5">
    <name type="scientific">Acinetobacter sichuanensis</name>
    <dbReference type="NCBI Taxonomy" id="2136183"/>
    <lineage>
        <taxon>Bacteria</taxon>
        <taxon>Pseudomonadati</taxon>
        <taxon>Pseudomonadota</taxon>
        <taxon>Gammaproteobacteria</taxon>
        <taxon>Moraxellales</taxon>
        <taxon>Moraxellaceae</taxon>
        <taxon>Acinetobacter</taxon>
    </lineage>
</organism>
<evidence type="ECO:0000259" key="2">
    <source>
        <dbReference type="Pfam" id="PF07484"/>
    </source>
</evidence>
<dbReference type="OrthoDB" id="9810174at2"/>
<reference evidence="3" key="1">
    <citation type="journal article" date="2014" name="Int. J. Syst. Evol. Microbiol.">
        <title>Complete genome of a new Firmicutes species belonging to the dominant human colonic microbiota ('Ruminococcus bicirculans') reveals two chromosomes and a selective capacity to utilize plant glucans.</title>
        <authorList>
            <consortium name="NISC Comparative Sequencing Program"/>
            <person name="Wegmann U."/>
            <person name="Louis P."/>
            <person name="Goesmann A."/>
            <person name="Henrissat B."/>
            <person name="Duncan S.H."/>
            <person name="Flint H.J."/>
        </authorList>
    </citation>
    <scope>NUCLEOTIDE SEQUENCE</scope>
    <source>
        <strain evidence="3">KCTC 62575</strain>
    </source>
</reference>
<protein>
    <submittedName>
        <fullName evidence="3">Phage tail protein</fullName>
    </submittedName>
    <submittedName>
        <fullName evidence="4">Tail fiber protein</fullName>
    </submittedName>
</protein>
<dbReference type="EMBL" id="PYIX02000053">
    <property type="protein sequence ID" value="RFC81863.1"/>
    <property type="molecule type" value="Genomic_DNA"/>
</dbReference>
<feature type="region of interest" description="Disordered" evidence="1">
    <location>
        <begin position="160"/>
        <end position="187"/>
    </location>
</feature>
<proteinExistence type="predicted"/>
<dbReference type="AlphaFoldDB" id="A0A371YK57"/>
<reference evidence="3" key="4">
    <citation type="submission" date="2024-09" db="EMBL/GenBank/DDBJ databases">
        <authorList>
            <person name="Sun Q."/>
            <person name="Mori K."/>
        </authorList>
    </citation>
    <scope>NUCLEOTIDE SEQUENCE</scope>
    <source>
        <strain evidence="3">KCTC 62575</strain>
    </source>
</reference>
<evidence type="ECO:0000313" key="3">
    <source>
        <dbReference type="EMBL" id="MFC2997678.1"/>
    </source>
</evidence>
<name>A0A371YK57_9GAMM</name>
<evidence type="ECO:0000313" key="6">
    <source>
        <dbReference type="Proteomes" id="UP001595455"/>
    </source>
</evidence>
<keyword evidence="6" id="KW-1185">Reference proteome</keyword>